<dbReference type="InterPro" id="IPR051100">
    <property type="entry name" value="DnaJ_subfamily_B/C"/>
</dbReference>
<dbReference type="InterPro" id="IPR018253">
    <property type="entry name" value="DnaJ_domain_CS"/>
</dbReference>
<dbReference type="GO" id="GO:0005789">
    <property type="term" value="C:endoplasmic reticulum membrane"/>
    <property type="evidence" value="ECO:0007669"/>
    <property type="project" value="UniProtKB-SubCell"/>
</dbReference>
<evidence type="ECO:0000256" key="3">
    <source>
        <dbReference type="ARBA" id="ARBA00022824"/>
    </source>
</evidence>
<dbReference type="InterPro" id="IPR001623">
    <property type="entry name" value="DnaJ_domain"/>
</dbReference>
<dbReference type="EMBL" id="JADCNL010000011">
    <property type="protein sequence ID" value="KAG0461516.1"/>
    <property type="molecule type" value="Genomic_DNA"/>
</dbReference>
<evidence type="ECO:0000256" key="5">
    <source>
        <dbReference type="ARBA" id="ARBA00023136"/>
    </source>
</evidence>
<accession>A0A835UJC4</accession>
<dbReference type="PRINTS" id="PR00625">
    <property type="entry name" value="JDOMAIN"/>
</dbReference>
<dbReference type="PANTHER" id="PTHR43908:SF3">
    <property type="entry name" value="AT29763P-RELATED"/>
    <property type="match status" value="1"/>
</dbReference>
<dbReference type="CDD" id="cd06257">
    <property type="entry name" value="DnaJ"/>
    <property type="match status" value="1"/>
</dbReference>
<evidence type="ECO:0000256" key="4">
    <source>
        <dbReference type="ARBA" id="ARBA00022989"/>
    </source>
</evidence>
<evidence type="ECO:0000256" key="2">
    <source>
        <dbReference type="ARBA" id="ARBA00022692"/>
    </source>
</evidence>
<feature type="compositionally biased region" description="Low complexity" evidence="6">
    <location>
        <begin position="84"/>
        <end position="109"/>
    </location>
</feature>
<dbReference type="Pfam" id="PF09320">
    <property type="entry name" value="DUF1977"/>
    <property type="match status" value="1"/>
</dbReference>
<dbReference type="Gene3D" id="1.10.287.110">
    <property type="entry name" value="DnaJ domain"/>
    <property type="match status" value="1"/>
</dbReference>
<sequence length="374" mass="41800">MDGNKDEARKCARIGKDALEAGDRARALKFLNKARRLDPTLAIDDLLTSASESGHRGGDDAGDASTASADAPRNEPEKGVEPQSVSSSSANLRSRVRSSAASSNESSAVYTEEQINIVRQIKKKKDYYEILGLERSCTVEDVRKAYRKLSLKVHPDKNNAPGAEEAFKAVSKSFQCLSDEENRKRYDISGSDDPAPVRRHHQAHGNGFNGFYDADFDADEIFRNFFGGMHPATTTFGTFNFRTGGMGANGGHGVQGSGSFNLRALLQILPIIVLLLFNFLPSSDPLYMFSRSYPYERKVLTSKGVPFYVKSAKFEQDYPYQSSERVELEMHIEREYVGLLTQNCRLELQRRQWGFQHQTPHCDMLQKFQEGEAA</sequence>
<evidence type="ECO:0000313" key="8">
    <source>
        <dbReference type="EMBL" id="KAG0461516.1"/>
    </source>
</evidence>
<feature type="region of interest" description="Disordered" evidence="6">
    <location>
        <begin position="49"/>
        <end position="109"/>
    </location>
</feature>
<comment type="subcellular location">
    <subcellularLocation>
        <location evidence="1">Endoplasmic reticulum membrane</location>
        <topology evidence="1">Single-pass membrane protein</topology>
    </subcellularLocation>
</comment>
<dbReference type="InterPro" id="IPR036869">
    <property type="entry name" value="J_dom_sf"/>
</dbReference>
<reference evidence="8 9" key="1">
    <citation type="journal article" date="2020" name="Nat. Food">
        <title>A phased Vanilla planifolia genome enables genetic improvement of flavour and production.</title>
        <authorList>
            <person name="Hasing T."/>
            <person name="Tang H."/>
            <person name="Brym M."/>
            <person name="Khazi F."/>
            <person name="Huang T."/>
            <person name="Chambers A.H."/>
        </authorList>
    </citation>
    <scope>NUCLEOTIDE SEQUENCE [LARGE SCALE GENOMIC DNA]</scope>
    <source>
        <tissue evidence="8">Leaf</tissue>
    </source>
</reference>
<comment type="caution">
    <text evidence="8">The sequence shown here is derived from an EMBL/GenBank/DDBJ whole genome shotgun (WGS) entry which is preliminary data.</text>
</comment>
<keyword evidence="3" id="KW-0256">Endoplasmic reticulum</keyword>
<dbReference type="SUPFAM" id="SSF46565">
    <property type="entry name" value="Chaperone J-domain"/>
    <property type="match status" value="1"/>
</dbReference>
<dbReference type="OrthoDB" id="14911at2759"/>
<proteinExistence type="predicted"/>
<dbReference type="PROSITE" id="PS00636">
    <property type="entry name" value="DNAJ_1"/>
    <property type="match status" value="1"/>
</dbReference>
<protein>
    <recommendedName>
        <fullName evidence="7">J domain-containing protein</fullName>
    </recommendedName>
</protein>
<dbReference type="PROSITE" id="PS50076">
    <property type="entry name" value="DNAJ_2"/>
    <property type="match status" value="1"/>
</dbReference>
<name>A0A835UJC4_VANPL</name>
<organism evidence="8 9">
    <name type="scientific">Vanilla planifolia</name>
    <name type="common">Vanilla</name>
    <dbReference type="NCBI Taxonomy" id="51239"/>
    <lineage>
        <taxon>Eukaryota</taxon>
        <taxon>Viridiplantae</taxon>
        <taxon>Streptophyta</taxon>
        <taxon>Embryophyta</taxon>
        <taxon>Tracheophyta</taxon>
        <taxon>Spermatophyta</taxon>
        <taxon>Magnoliopsida</taxon>
        <taxon>Liliopsida</taxon>
        <taxon>Asparagales</taxon>
        <taxon>Orchidaceae</taxon>
        <taxon>Vanilloideae</taxon>
        <taxon>Vanilleae</taxon>
        <taxon>Vanilla</taxon>
    </lineage>
</organism>
<feature type="domain" description="J" evidence="7">
    <location>
        <begin position="126"/>
        <end position="190"/>
    </location>
</feature>
<evidence type="ECO:0000313" key="9">
    <source>
        <dbReference type="Proteomes" id="UP000636800"/>
    </source>
</evidence>
<evidence type="ECO:0000259" key="7">
    <source>
        <dbReference type="PROSITE" id="PS50076"/>
    </source>
</evidence>
<dbReference type="Pfam" id="PF00226">
    <property type="entry name" value="DnaJ"/>
    <property type="match status" value="1"/>
</dbReference>
<dbReference type="InterPro" id="IPR015399">
    <property type="entry name" value="DUF1977_DnaJ-like"/>
</dbReference>
<dbReference type="GO" id="GO:0071218">
    <property type="term" value="P:cellular response to misfolded protein"/>
    <property type="evidence" value="ECO:0007669"/>
    <property type="project" value="TreeGrafter"/>
</dbReference>
<evidence type="ECO:0000256" key="6">
    <source>
        <dbReference type="SAM" id="MobiDB-lite"/>
    </source>
</evidence>
<dbReference type="Proteomes" id="UP000636800">
    <property type="component" value="Chromosome 11"/>
</dbReference>
<dbReference type="PANTHER" id="PTHR43908">
    <property type="entry name" value="AT29763P-RELATED"/>
    <property type="match status" value="1"/>
</dbReference>
<dbReference type="AlphaFoldDB" id="A0A835UJC4"/>
<keyword evidence="4" id="KW-1133">Transmembrane helix</keyword>
<keyword evidence="9" id="KW-1185">Reference proteome</keyword>
<gene>
    <name evidence="8" type="ORF">HPP92_021813</name>
</gene>
<dbReference type="SMART" id="SM00271">
    <property type="entry name" value="DnaJ"/>
    <property type="match status" value="1"/>
</dbReference>
<keyword evidence="5" id="KW-0472">Membrane</keyword>
<keyword evidence="2" id="KW-0812">Transmembrane</keyword>
<dbReference type="GO" id="GO:0030544">
    <property type="term" value="F:Hsp70 protein binding"/>
    <property type="evidence" value="ECO:0007669"/>
    <property type="project" value="TreeGrafter"/>
</dbReference>
<evidence type="ECO:0000256" key="1">
    <source>
        <dbReference type="ARBA" id="ARBA00004389"/>
    </source>
</evidence>